<sequence length="51" mass="5564">GSDRPQPPQLPACAVGVSQSKNKLLASTHSQDLPLRRRADTDSATFWRISC</sequence>
<reference evidence="1" key="1">
    <citation type="submission" date="2016-05" db="EMBL/GenBank/DDBJ databases">
        <authorList>
            <person name="Lavstsen T."/>
            <person name="Jespersen J.S."/>
        </authorList>
    </citation>
    <scope>NUCLEOTIDE SEQUENCE</scope>
    <source>
        <tissue evidence="1">Brain</tissue>
    </source>
</reference>
<evidence type="ECO:0000313" key="1">
    <source>
        <dbReference type="EMBL" id="SBR57510.1"/>
    </source>
</evidence>
<proteinExistence type="predicted"/>
<organism evidence="1">
    <name type="scientific">Nothobranchius pienaari</name>
    <dbReference type="NCBI Taxonomy" id="704102"/>
    <lineage>
        <taxon>Eukaryota</taxon>
        <taxon>Metazoa</taxon>
        <taxon>Chordata</taxon>
        <taxon>Craniata</taxon>
        <taxon>Vertebrata</taxon>
        <taxon>Euteleostomi</taxon>
        <taxon>Actinopterygii</taxon>
        <taxon>Neopterygii</taxon>
        <taxon>Teleostei</taxon>
        <taxon>Neoteleostei</taxon>
        <taxon>Acanthomorphata</taxon>
        <taxon>Ovalentaria</taxon>
        <taxon>Atherinomorphae</taxon>
        <taxon>Cyprinodontiformes</taxon>
        <taxon>Nothobranchiidae</taxon>
        <taxon>Nothobranchius</taxon>
    </lineage>
</organism>
<name>A0A1A8MKU0_9TELE</name>
<feature type="non-terminal residue" evidence="1">
    <location>
        <position position="51"/>
    </location>
</feature>
<dbReference type="AlphaFoldDB" id="A0A1A8MKU0"/>
<gene>
    <name evidence="1" type="primary">Nfu_g_1_000849</name>
</gene>
<dbReference type="EMBL" id="HAEF01016351">
    <property type="protein sequence ID" value="SBR57510.1"/>
    <property type="molecule type" value="Transcribed_RNA"/>
</dbReference>
<accession>A0A1A8MKU0</accession>
<protein>
    <submittedName>
        <fullName evidence="1">Uncharacterized protein</fullName>
    </submittedName>
</protein>
<feature type="non-terminal residue" evidence="1">
    <location>
        <position position="1"/>
    </location>
</feature>
<reference evidence="1" key="2">
    <citation type="submission" date="2016-06" db="EMBL/GenBank/DDBJ databases">
        <title>The genome of a short-lived fish provides insights into sex chromosome evolution and the genetic control of aging.</title>
        <authorList>
            <person name="Reichwald K."/>
            <person name="Felder M."/>
            <person name="Petzold A."/>
            <person name="Koch P."/>
            <person name="Groth M."/>
            <person name="Platzer M."/>
        </authorList>
    </citation>
    <scope>NUCLEOTIDE SEQUENCE</scope>
    <source>
        <tissue evidence="1">Brain</tissue>
    </source>
</reference>